<accession>A0AC54ZD79</accession>
<evidence type="ECO:0000313" key="1">
    <source>
        <dbReference type="Proteomes" id="UP000694850"/>
    </source>
</evidence>
<protein>
    <submittedName>
        <fullName evidence="2">Leishmanolysin-like peptidase 2</fullName>
    </submittedName>
</protein>
<reference evidence="2" key="1">
    <citation type="submission" date="2025-08" db="UniProtKB">
        <authorList>
            <consortium name="RefSeq"/>
        </authorList>
    </citation>
    <scope>IDENTIFICATION</scope>
</reference>
<dbReference type="Proteomes" id="UP000694850">
    <property type="component" value="Unplaced"/>
</dbReference>
<dbReference type="RefSeq" id="XP_042638288.1">
    <property type="nucleotide sequence ID" value="XM_042782354.1"/>
</dbReference>
<organism evidence="1 2">
    <name type="scientific">Orycteropus afer afer</name>
    <dbReference type="NCBI Taxonomy" id="1230840"/>
    <lineage>
        <taxon>Eukaryota</taxon>
        <taxon>Metazoa</taxon>
        <taxon>Chordata</taxon>
        <taxon>Craniata</taxon>
        <taxon>Vertebrata</taxon>
        <taxon>Euteleostomi</taxon>
        <taxon>Mammalia</taxon>
        <taxon>Eutheria</taxon>
        <taxon>Afrotheria</taxon>
        <taxon>Tubulidentata</taxon>
        <taxon>Orycteropodidae</taxon>
        <taxon>Orycteropus</taxon>
    </lineage>
</organism>
<sequence length="720" mass="79100">MLLLLLFLRAATSRCLHNEIQRSVSLLRPSFSQLVPNGRSSFLTLPGSRDPQPLRIQTCYIGGPVLDGAWDSKGDGIKEDSRALAAVSEAIQRIQSILAVQGPLLLNRDPVQYCRAVWGDADTPNYHRCSLLNSGYKGESCLGAKIPDAHLRGYALWLEQGPPQVIQPDGPGVQNTDFLLYVRVAHTSKCHREPSIIAYAACCQLDSEDRPLAGTIVYCVQHLTSPSLNHSDIVMVTIHELFHVLGFSGQLFKKWKDCRSGPSVKENCSTRQQVTRRDEWGQLLLTTPTVSHSLAKHLGVPGVSMGAPLEEEGPLSSHWEARLLQGSIMTATFDGAQRTQLDPITLAAFKDSGWYQVNHSAAQELLWGQGSGPEFGLLATCETDSSDFFCTGSRLGCHYLHLDKGHCSSDPMLEGCRMYKPLVNRSECWRKDNGFPPGTENPHGEIYHSQSRCFLANLTSQLLPGNKTTHPSQILHLKEEELMGRCYLHQCTGRGAYKVQVEGSPWVSCLPGKAIQIPGYHGLLFCPRDRLCQTNEGVNSVTFPTVSLSTQALLLQLSLALAGPPGHSLGNEEREELTEVVLQALMSRGSTGRCYFHSPSMTASLLFTVHMWKSPGCQGPSVYMLHKALTLTLQEKPLKIYYGGVSFTTEYKLLATLDPNHFMTHIGLSMGLCIMLVTLLYTLGIVAYQKRATLQVGPSAPYHSPELQGTRGPAGGIKEV</sequence>
<keyword evidence="1" id="KW-1185">Reference proteome</keyword>
<name>A0AC54ZD79_ORYAF</name>
<proteinExistence type="predicted"/>
<evidence type="ECO:0000313" key="2">
    <source>
        <dbReference type="RefSeq" id="XP_042638288.1"/>
    </source>
</evidence>
<gene>
    <name evidence="2" type="primary">LMLN2</name>
</gene>